<keyword evidence="1" id="KW-0304">Gas vesicle</keyword>
<keyword evidence="6" id="KW-1185">Reference proteome</keyword>
<sequence length="258" mass="27587">MTAELCYLYAVGRPAELDEAAEGVTGQDGAAVRTVYAAGLGALVSTVSADRFGEEGLKAQLEDLDRLEAVARCHHGVVAAAYQRTTVLPMRLASVYLDDAGVTAMLRERGEEFLAMLSQLEGHVEWGVKIYADPGRAVPAPARPVPPSAESPGRAYLQRRQENRRNQQQLHRDVEAVVSRVAEAAGELAAARVAHRPQQGELATGPGENVTNDGYLVPSGHGEAFREAVTRPAGGVPGVRVEVTGPWAPYSFAVPRER</sequence>
<dbReference type="Pfam" id="PF06386">
    <property type="entry name" value="GvpL_GvpF"/>
    <property type="match status" value="1"/>
</dbReference>
<evidence type="ECO:0000256" key="3">
    <source>
        <dbReference type="ARBA" id="ARBA00035643"/>
    </source>
</evidence>
<organism evidence="5 6">
    <name type="scientific">Streptomyces gossypii</name>
    <dbReference type="NCBI Taxonomy" id="2883101"/>
    <lineage>
        <taxon>Bacteria</taxon>
        <taxon>Bacillati</taxon>
        <taxon>Actinomycetota</taxon>
        <taxon>Actinomycetes</taxon>
        <taxon>Kitasatosporales</taxon>
        <taxon>Streptomycetaceae</taxon>
        <taxon>Streptomyces</taxon>
    </lineage>
</organism>
<proteinExistence type="inferred from homology"/>
<comment type="caution">
    <text evidence="5">The sequence shown here is derived from an EMBL/GenBank/DDBJ whole genome shotgun (WGS) entry which is preliminary data.</text>
</comment>
<dbReference type="PANTHER" id="PTHR36852">
    <property type="entry name" value="PROTEIN GVPL 2"/>
    <property type="match status" value="1"/>
</dbReference>
<evidence type="ECO:0000313" key="6">
    <source>
        <dbReference type="Proteomes" id="UP001156389"/>
    </source>
</evidence>
<accession>A0ABT2JL91</accession>
<evidence type="ECO:0000256" key="4">
    <source>
        <dbReference type="SAM" id="MobiDB-lite"/>
    </source>
</evidence>
<gene>
    <name evidence="5" type="ORF">LHJ74_01540</name>
</gene>
<evidence type="ECO:0000256" key="2">
    <source>
        <dbReference type="ARBA" id="ARBA00035108"/>
    </source>
</evidence>
<comment type="subcellular location">
    <subcellularLocation>
        <location evidence="2">Gas vesicle</location>
    </subcellularLocation>
</comment>
<comment type="similarity">
    <text evidence="3">Belongs to the gas vesicle GvpF/GvpL family.</text>
</comment>
<evidence type="ECO:0000313" key="5">
    <source>
        <dbReference type="EMBL" id="MCT2588635.1"/>
    </source>
</evidence>
<feature type="region of interest" description="Disordered" evidence="4">
    <location>
        <begin position="192"/>
        <end position="211"/>
    </location>
</feature>
<dbReference type="EMBL" id="JAJAGO010000001">
    <property type="protein sequence ID" value="MCT2588635.1"/>
    <property type="molecule type" value="Genomic_DNA"/>
</dbReference>
<dbReference type="RefSeq" id="WP_260215547.1">
    <property type="nucleotide sequence ID" value="NZ_JAJAGO010000001.1"/>
</dbReference>
<dbReference type="InterPro" id="IPR009430">
    <property type="entry name" value="GvpL/GvpF"/>
</dbReference>
<name>A0ABT2JL91_9ACTN</name>
<dbReference type="PANTHER" id="PTHR36852:SF1">
    <property type="entry name" value="PROTEIN GVPL 2"/>
    <property type="match status" value="1"/>
</dbReference>
<evidence type="ECO:0000256" key="1">
    <source>
        <dbReference type="ARBA" id="ARBA00022987"/>
    </source>
</evidence>
<dbReference type="Proteomes" id="UP001156389">
    <property type="component" value="Unassembled WGS sequence"/>
</dbReference>
<protein>
    <submittedName>
        <fullName evidence="5">GvpL/GvpF family gas vesicle protein</fullName>
    </submittedName>
</protein>
<reference evidence="5 6" key="1">
    <citation type="submission" date="2021-10" db="EMBL/GenBank/DDBJ databases">
        <title>Streptomyces gossypii sp. nov., isolated from soil collected from cotton field.</title>
        <authorList>
            <person name="Ge X."/>
            <person name="Chen X."/>
            <person name="Liu W."/>
        </authorList>
    </citation>
    <scope>NUCLEOTIDE SEQUENCE [LARGE SCALE GENOMIC DNA]</scope>
    <source>
        <strain evidence="5 6">N2-109</strain>
    </source>
</reference>